<dbReference type="Pfam" id="PF09179">
    <property type="entry name" value="TilS"/>
    <property type="match status" value="1"/>
</dbReference>
<proteinExistence type="inferred from homology"/>
<sequence>MVQEAVLATRLSVRRACAALREEAGAQSAESGAPAEAPLLLVALSGGADSLALAAAAAFEAPRSGLRAGAVIVDHGLQPGSAEVAAAAAERAAALGLAPVLLRRVVVREEGGGPEAAAREARYAALDDAAAEQGAAAVLTGHTRDDQAEQVLLGLARGSGLRSLAGIPERRALRGGALILRPFLAATPPITRGTTEAACAELGLDPWRDPHNEDAAFARVRVRRRVLPVLEAELGPGVAAALARTADLAREDAEALDALAEALAAELLALAAAQRSGGRAPASDPGSAPPDPDALAIPVSALAAQPPALRTRAIRILAARRFGVWLSREHVAAVLALVSEWRGQGPAFVPGLVVSRERGGRGTGAVLVLRGQRGSPRDRAIAGRPRR</sequence>
<feature type="binding site" evidence="7">
    <location>
        <begin position="45"/>
        <end position="50"/>
    </location>
    <ligand>
        <name>ATP</name>
        <dbReference type="ChEBI" id="CHEBI:30616"/>
    </ligand>
</feature>
<protein>
    <recommendedName>
        <fullName evidence="7">tRNA(Ile)-lysidine synthase</fullName>
        <ecNumber evidence="7">6.3.4.19</ecNumber>
    </recommendedName>
    <alternativeName>
        <fullName evidence="7">tRNA(Ile)-2-lysyl-cytidine synthase</fullName>
    </alternativeName>
    <alternativeName>
        <fullName evidence="7">tRNA(Ile)-lysidine synthetase</fullName>
    </alternativeName>
</protein>
<dbReference type="EMBL" id="MWZD01000008">
    <property type="protein sequence ID" value="PRI12613.1"/>
    <property type="molecule type" value="Genomic_DNA"/>
</dbReference>
<evidence type="ECO:0000256" key="4">
    <source>
        <dbReference type="ARBA" id="ARBA00022741"/>
    </source>
</evidence>
<keyword evidence="1 7" id="KW-0963">Cytoplasm</keyword>
<dbReference type="SUPFAM" id="SSF82829">
    <property type="entry name" value="MesJ substrate recognition domain-like"/>
    <property type="match status" value="1"/>
</dbReference>
<comment type="function">
    <text evidence="7">Ligates lysine onto the cytidine present at position 34 of the AUA codon-specific tRNA(Ile) that contains the anticodon CAU, in an ATP-dependent manner. Cytidine is converted to lysidine, thus changing the amino acid specificity of the tRNA from methionine to isoleucine.</text>
</comment>
<dbReference type="Pfam" id="PF01171">
    <property type="entry name" value="ATP_bind_3"/>
    <property type="match status" value="1"/>
</dbReference>
<keyword evidence="5 7" id="KW-0067">ATP-binding</keyword>
<dbReference type="EC" id="6.3.4.19" evidence="7"/>
<evidence type="ECO:0000313" key="10">
    <source>
        <dbReference type="EMBL" id="PRI12613.1"/>
    </source>
</evidence>
<evidence type="ECO:0000256" key="2">
    <source>
        <dbReference type="ARBA" id="ARBA00022598"/>
    </source>
</evidence>
<evidence type="ECO:0000259" key="8">
    <source>
        <dbReference type="Pfam" id="PF01171"/>
    </source>
</evidence>
<dbReference type="PANTHER" id="PTHR43033">
    <property type="entry name" value="TRNA(ILE)-LYSIDINE SYNTHASE-RELATED"/>
    <property type="match status" value="1"/>
</dbReference>
<evidence type="ECO:0000256" key="1">
    <source>
        <dbReference type="ARBA" id="ARBA00022490"/>
    </source>
</evidence>
<dbReference type="GO" id="GO:0005524">
    <property type="term" value="F:ATP binding"/>
    <property type="evidence" value="ECO:0007669"/>
    <property type="project" value="UniProtKB-UniRule"/>
</dbReference>
<keyword evidence="3 7" id="KW-0819">tRNA processing</keyword>
<dbReference type="AlphaFoldDB" id="A0A2S9QSP0"/>
<dbReference type="Proteomes" id="UP000238650">
    <property type="component" value="Unassembled WGS sequence"/>
</dbReference>
<feature type="domain" description="tRNA(Ile)-lysidine/2-thiocytidine synthase N-terminal" evidence="8">
    <location>
        <begin position="40"/>
        <end position="224"/>
    </location>
</feature>
<dbReference type="Gene3D" id="1.20.59.20">
    <property type="match status" value="1"/>
</dbReference>
<dbReference type="Gene3D" id="3.40.50.620">
    <property type="entry name" value="HUPs"/>
    <property type="match status" value="1"/>
</dbReference>
<accession>A0A2S9QSP0</accession>
<dbReference type="CDD" id="cd01992">
    <property type="entry name" value="TilS_N"/>
    <property type="match status" value="1"/>
</dbReference>
<comment type="subcellular location">
    <subcellularLocation>
        <location evidence="7">Cytoplasm</location>
    </subcellularLocation>
</comment>
<keyword evidence="2 7" id="KW-0436">Ligase</keyword>
<keyword evidence="11" id="KW-1185">Reference proteome</keyword>
<dbReference type="PANTHER" id="PTHR43033:SF1">
    <property type="entry name" value="TRNA(ILE)-LYSIDINE SYNTHASE-RELATED"/>
    <property type="match status" value="1"/>
</dbReference>
<gene>
    <name evidence="7" type="primary">tilS</name>
    <name evidence="10" type="ORF">B4915_00680</name>
</gene>
<dbReference type="InterPro" id="IPR012795">
    <property type="entry name" value="tRNA_Ile_lys_synt_N"/>
</dbReference>
<keyword evidence="4 7" id="KW-0547">Nucleotide-binding</keyword>
<dbReference type="GO" id="GO:0006400">
    <property type="term" value="P:tRNA modification"/>
    <property type="evidence" value="ECO:0007669"/>
    <property type="project" value="UniProtKB-UniRule"/>
</dbReference>
<evidence type="ECO:0000256" key="6">
    <source>
        <dbReference type="ARBA" id="ARBA00048539"/>
    </source>
</evidence>
<dbReference type="SUPFAM" id="SSF52402">
    <property type="entry name" value="Adenine nucleotide alpha hydrolases-like"/>
    <property type="match status" value="1"/>
</dbReference>
<dbReference type="InterPro" id="IPR012094">
    <property type="entry name" value="tRNA_Ile_lys_synt"/>
</dbReference>
<dbReference type="RefSeq" id="WP_105803937.1">
    <property type="nucleotide sequence ID" value="NZ_MWZD01000008.1"/>
</dbReference>
<reference evidence="10 11" key="1">
    <citation type="journal article" date="2017" name="New Microbes New Infect">
        <title>Genome sequence of 'Leucobacter massiliensis' sp. nov. isolated from human pharynx after travel to the 2014 Hajj.</title>
        <authorList>
            <person name="Leangapichart T."/>
            <person name="Gautret P."/>
            <person name="Nguyen T.T."/>
            <person name="Armstrong N."/>
            <person name="Rolain J.M."/>
        </authorList>
    </citation>
    <scope>NUCLEOTIDE SEQUENCE [LARGE SCALE GENOMIC DNA]</scope>
    <source>
        <strain evidence="10 11">122RC15</strain>
    </source>
</reference>
<evidence type="ECO:0000256" key="7">
    <source>
        <dbReference type="HAMAP-Rule" id="MF_01161"/>
    </source>
</evidence>
<evidence type="ECO:0000313" key="11">
    <source>
        <dbReference type="Proteomes" id="UP000238650"/>
    </source>
</evidence>
<comment type="domain">
    <text evidence="7">The N-terminal region contains the highly conserved SGGXDS motif, predicted to be a P-loop motif involved in ATP binding.</text>
</comment>
<comment type="caution">
    <text evidence="10">The sequence shown here is derived from an EMBL/GenBank/DDBJ whole genome shotgun (WGS) entry which is preliminary data.</text>
</comment>
<dbReference type="InterPro" id="IPR011063">
    <property type="entry name" value="TilS/TtcA_N"/>
</dbReference>
<dbReference type="NCBIfam" id="TIGR02432">
    <property type="entry name" value="lysidine_TilS_N"/>
    <property type="match status" value="1"/>
</dbReference>
<organism evidence="10 11">
    <name type="scientific">Leucobacter massiliensis</name>
    <dbReference type="NCBI Taxonomy" id="1686285"/>
    <lineage>
        <taxon>Bacteria</taxon>
        <taxon>Bacillati</taxon>
        <taxon>Actinomycetota</taxon>
        <taxon>Actinomycetes</taxon>
        <taxon>Micrococcales</taxon>
        <taxon>Microbacteriaceae</taxon>
        <taxon>Leucobacter</taxon>
    </lineage>
</organism>
<dbReference type="HAMAP" id="MF_01161">
    <property type="entry name" value="tRNA_Ile_lys_synt"/>
    <property type="match status" value="1"/>
</dbReference>
<comment type="similarity">
    <text evidence="7">Belongs to the tRNA(Ile)-lysidine synthase family.</text>
</comment>
<dbReference type="InterPro" id="IPR014729">
    <property type="entry name" value="Rossmann-like_a/b/a_fold"/>
</dbReference>
<dbReference type="GO" id="GO:0032267">
    <property type="term" value="F:tRNA(Ile)-lysidine synthase activity"/>
    <property type="evidence" value="ECO:0007669"/>
    <property type="project" value="UniProtKB-EC"/>
</dbReference>
<dbReference type="GO" id="GO:0005737">
    <property type="term" value="C:cytoplasm"/>
    <property type="evidence" value="ECO:0007669"/>
    <property type="project" value="UniProtKB-SubCell"/>
</dbReference>
<dbReference type="OrthoDB" id="5244702at2"/>
<name>A0A2S9QSP0_9MICO</name>
<evidence type="ECO:0000259" key="9">
    <source>
        <dbReference type="Pfam" id="PF09179"/>
    </source>
</evidence>
<feature type="domain" description="tRNA(Ile)-lysidine synthase substrate-binding" evidence="9">
    <location>
        <begin position="299"/>
        <end position="359"/>
    </location>
</feature>
<evidence type="ECO:0000256" key="5">
    <source>
        <dbReference type="ARBA" id="ARBA00022840"/>
    </source>
</evidence>
<evidence type="ECO:0000256" key="3">
    <source>
        <dbReference type="ARBA" id="ARBA00022694"/>
    </source>
</evidence>
<comment type="catalytic activity">
    <reaction evidence="6 7">
        <text>cytidine(34) in tRNA(Ile2) + L-lysine + ATP = lysidine(34) in tRNA(Ile2) + AMP + diphosphate + H(+)</text>
        <dbReference type="Rhea" id="RHEA:43744"/>
        <dbReference type="Rhea" id="RHEA-COMP:10625"/>
        <dbReference type="Rhea" id="RHEA-COMP:10670"/>
        <dbReference type="ChEBI" id="CHEBI:15378"/>
        <dbReference type="ChEBI" id="CHEBI:30616"/>
        <dbReference type="ChEBI" id="CHEBI:32551"/>
        <dbReference type="ChEBI" id="CHEBI:33019"/>
        <dbReference type="ChEBI" id="CHEBI:82748"/>
        <dbReference type="ChEBI" id="CHEBI:83665"/>
        <dbReference type="ChEBI" id="CHEBI:456215"/>
        <dbReference type="EC" id="6.3.4.19"/>
    </reaction>
</comment>
<dbReference type="InterPro" id="IPR015262">
    <property type="entry name" value="tRNA_Ile_lys_synt_subst-bd"/>
</dbReference>